<dbReference type="PROSITE" id="PS00436">
    <property type="entry name" value="PEROXIDASE_2"/>
    <property type="match status" value="1"/>
</dbReference>
<evidence type="ECO:0000313" key="3">
    <source>
        <dbReference type="Proteomes" id="UP000187185"/>
    </source>
</evidence>
<evidence type="ECO:0000313" key="2">
    <source>
        <dbReference type="EMBL" id="APZ34886.1"/>
    </source>
</evidence>
<dbReference type="InterPro" id="IPR019794">
    <property type="entry name" value="Peroxidases_AS"/>
</dbReference>
<keyword evidence="2" id="KW-0347">Helicase</keyword>
<dbReference type="Gene3D" id="3.40.960.10">
    <property type="entry name" value="VSR Endonuclease"/>
    <property type="match status" value="1"/>
</dbReference>
<keyword evidence="2" id="KW-0547">Nucleotide-binding</keyword>
<protein>
    <submittedName>
        <fullName evidence="2">DNA/RNA helicase</fullName>
    </submittedName>
</protein>
<keyword evidence="3" id="KW-1185">Reference proteome</keyword>
<dbReference type="InterPro" id="IPR007569">
    <property type="entry name" value="DUF559"/>
</dbReference>
<dbReference type="KEGG" id="maur:BOH66_12010"/>
<reference evidence="2 3" key="1">
    <citation type="submission" date="2016-12" db="EMBL/GenBank/DDBJ databases">
        <title>Complete genome sequence of Microbacterium aurum KACC 15219.</title>
        <authorList>
            <person name="Jung Y."/>
            <person name="Shin J.-H."/>
            <person name="Lee Y.-J."/>
            <person name="Yi H."/>
            <person name="Bahn Y.-S."/>
            <person name="Kim J.F."/>
            <person name="Lee D.-W."/>
        </authorList>
    </citation>
    <scope>NUCLEOTIDE SEQUENCE [LARGE SCALE GENOMIC DNA]</scope>
    <source>
        <strain evidence="2 3">KACC 15219</strain>
    </source>
</reference>
<proteinExistence type="predicted"/>
<dbReference type="OrthoDB" id="2594539at2"/>
<feature type="domain" description="DUF559" evidence="1">
    <location>
        <begin position="216"/>
        <end position="271"/>
    </location>
</feature>
<dbReference type="STRING" id="36805.BOH66_12010"/>
<name>A0A1P8U9Z1_9MICO</name>
<organism evidence="2 3">
    <name type="scientific">Microbacterium aurum</name>
    <dbReference type="NCBI Taxonomy" id="36805"/>
    <lineage>
        <taxon>Bacteria</taxon>
        <taxon>Bacillati</taxon>
        <taxon>Actinomycetota</taxon>
        <taxon>Actinomycetes</taxon>
        <taxon>Micrococcales</taxon>
        <taxon>Microbacteriaceae</taxon>
        <taxon>Microbacterium</taxon>
    </lineage>
</organism>
<accession>A0A1P8U9Z1</accession>
<dbReference type="EMBL" id="CP018762">
    <property type="protein sequence ID" value="APZ34886.1"/>
    <property type="molecule type" value="Genomic_DNA"/>
</dbReference>
<dbReference type="GO" id="GO:0004386">
    <property type="term" value="F:helicase activity"/>
    <property type="evidence" value="ECO:0007669"/>
    <property type="project" value="UniProtKB-KW"/>
</dbReference>
<keyword evidence="2" id="KW-0067">ATP-binding</keyword>
<evidence type="ECO:0000259" key="1">
    <source>
        <dbReference type="Pfam" id="PF04480"/>
    </source>
</evidence>
<sequence length="283" mass="30508">MTSPEQLAQWLRQHDAVAHTTALRAAGFTTHAIRSAVAAGVADWVRRSWLALPDAPAPVRAAVAAGGRLTCLSEASLSGLWTPAHEETHVAVDATASRVCRPGLRLHWSRPVVPVGATAVREPLVNTLAHVAACVPVAEALSVWESALRKQRISAAEVARVQWHGAAARSIAAHASLLSDSGLETVFVGLMSSIGVVVRQQVWVDGRPIDAIIGDLLAVQIDGFTHHQAADRRRDLRADARLVLRGYTVLRFDYYQILFCPDEVIATIRMAMAQGLHLAPAHR</sequence>
<dbReference type="GO" id="GO:0004601">
    <property type="term" value="F:peroxidase activity"/>
    <property type="evidence" value="ECO:0007669"/>
    <property type="project" value="InterPro"/>
</dbReference>
<gene>
    <name evidence="2" type="ORF">BOH66_12010</name>
</gene>
<dbReference type="Pfam" id="PF04480">
    <property type="entry name" value="DUF559"/>
    <property type="match status" value="1"/>
</dbReference>
<dbReference type="Proteomes" id="UP000187185">
    <property type="component" value="Chromosome"/>
</dbReference>
<dbReference type="AlphaFoldDB" id="A0A1P8U9Z1"/>
<dbReference type="RefSeq" id="WP_076691273.1">
    <property type="nucleotide sequence ID" value="NZ_CP018762.1"/>
</dbReference>
<keyword evidence="2" id="KW-0378">Hydrolase</keyword>